<dbReference type="PANTHER" id="PTHR42796:SF4">
    <property type="entry name" value="FUMARYLACETOACETATE HYDROLASE DOMAIN-CONTAINING PROTEIN 2A"/>
    <property type="match status" value="1"/>
</dbReference>
<comment type="caution">
    <text evidence="4">The sequence shown here is derived from an EMBL/GenBank/DDBJ whole genome shotgun (WGS) entry which is preliminary data.</text>
</comment>
<sequence>MRIARVLVDGQPRLVVRDERSTRVAPAGHADDALQAIAAAAAGGTADWAELDVEGLEFLAPVADAGKLIAVGLNYVDHTAETGLAQPERPLTFAKYATSLTGPASDVIVPDHLTQGVDFEAELTLLIGRRCGGATPATLADVAAYTVANDVSARDVQFGDVQWTRGKSFDTFTPLGPWLVTPDEFGEPGGHRIYAEVDGELLQEDDTAEMIFDVPTILAFVSDGVTLEPGDLILTGTPAGAGGFRTPPRYLQHGQVVTAGVEGIGELRNRFVYRSRLAA</sequence>
<evidence type="ECO:0000256" key="1">
    <source>
        <dbReference type="ARBA" id="ARBA00010211"/>
    </source>
</evidence>
<dbReference type="RefSeq" id="WP_189083310.1">
    <property type="nucleotide sequence ID" value="NZ_BMRJ01000001.1"/>
</dbReference>
<evidence type="ECO:0000313" key="4">
    <source>
        <dbReference type="EMBL" id="GGR11918.1"/>
    </source>
</evidence>
<comment type="similarity">
    <text evidence="1">Belongs to the FAH family.</text>
</comment>
<dbReference type="Pfam" id="PF01557">
    <property type="entry name" value="FAA_hydrolase"/>
    <property type="match status" value="1"/>
</dbReference>
<reference evidence="4" key="2">
    <citation type="submission" date="2020-09" db="EMBL/GenBank/DDBJ databases">
        <authorList>
            <person name="Sun Q."/>
            <person name="Ohkuma M."/>
        </authorList>
    </citation>
    <scope>NUCLEOTIDE SEQUENCE</scope>
    <source>
        <strain evidence="4">JCM 3346</strain>
    </source>
</reference>
<organism evidence="4 5">
    <name type="scientific">Agromyces mediolanus</name>
    <name type="common">Corynebacterium mediolanum</name>
    <dbReference type="NCBI Taxonomy" id="41986"/>
    <lineage>
        <taxon>Bacteria</taxon>
        <taxon>Bacillati</taxon>
        <taxon>Actinomycetota</taxon>
        <taxon>Actinomycetes</taxon>
        <taxon>Micrococcales</taxon>
        <taxon>Microbacteriaceae</taxon>
        <taxon>Agromyces</taxon>
    </lineage>
</organism>
<dbReference type="EMBL" id="BMRJ01000001">
    <property type="protein sequence ID" value="GGR11918.1"/>
    <property type="molecule type" value="Genomic_DNA"/>
</dbReference>
<protein>
    <recommendedName>
        <fullName evidence="3">Fumarylacetoacetase-like C-terminal domain-containing protein</fullName>
    </recommendedName>
</protein>
<keyword evidence="2" id="KW-0479">Metal-binding</keyword>
<reference evidence="4" key="1">
    <citation type="journal article" date="2014" name="Int. J. Syst. Evol. Microbiol.">
        <title>Complete genome sequence of Corynebacterium casei LMG S-19264T (=DSM 44701T), isolated from a smear-ripened cheese.</title>
        <authorList>
            <consortium name="US DOE Joint Genome Institute (JGI-PGF)"/>
            <person name="Walter F."/>
            <person name="Albersmeier A."/>
            <person name="Kalinowski J."/>
            <person name="Ruckert C."/>
        </authorList>
    </citation>
    <scope>NUCLEOTIDE SEQUENCE</scope>
    <source>
        <strain evidence="4">JCM 3346</strain>
    </source>
</reference>
<dbReference type="GO" id="GO:0046872">
    <property type="term" value="F:metal ion binding"/>
    <property type="evidence" value="ECO:0007669"/>
    <property type="project" value="UniProtKB-KW"/>
</dbReference>
<dbReference type="InterPro" id="IPR011234">
    <property type="entry name" value="Fumarylacetoacetase-like_C"/>
</dbReference>
<feature type="domain" description="Fumarylacetoacetase-like C-terminal" evidence="3">
    <location>
        <begin position="67"/>
        <end position="271"/>
    </location>
</feature>
<dbReference type="PANTHER" id="PTHR42796">
    <property type="entry name" value="FUMARYLACETOACETATE HYDROLASE DOMAIN-CONTAINING PROTEIN 2A-RELATED"/>
    <property type="match status" value="1"/>
</dbReference>
<dbReference type="InterPro" id="IPR051121">
    <property type="entry name" value="FAH"/>
</dbReference>
<gene>
    <name evidence="4" type="ORF">GCM10010196_00390</name>
</gene>
<keyword evidence="5" id="KW-1185">Reference proteome</keyword>
<dbReference type="GO" id="GO:0019752">
    <property type="term" value="P:carboxylic acid metabolic process"/>
    <property type="evidence" value="ECO:0007669"/>
    <property type="project" value="UniProtKB-ARBA"/>
</dbReference>
<dbReference type="AlphaFoldDB" id="A0A918C8D8"/>
<dbReference type="SUPFAM" id="SSF56529">
    <property type="entry name" value="FAH"/>
    <property type="match status" value="1"/>
</dbReference>
<evidence type="ECO:0000313" key="5">
    <source>
        <dbReference type="Proteomes" id="UP000610303"/>
    </source>
</evidence>
<evidence type="ECO:0000259" key="3">
    <source>
        <dbReference type="Pfam" id="PF01557"/>
    </source>
</evidence>
<dbReference type="Gene3D" id="3.90.850.10">
    <property type="entry name" value="Fumarylacetoacetase-like, C-terminal domain"/>
    <property type="match status" value="1"/>
</dbReference>
<evidence type="ECO:0000256" key="2">
    <source>
        <dbReference type="ARBA" id="ARBA00022723"/>
    </source>
</evidence>
<dbReference type="InterPro" id="IPR036663">
    <property type="entry name" value="Fumarylacetoacetase_C_sf"/>
</dbReference>
<name>A0A918C8D8_AGRME</name>
<dbReference type="Proteomes" id="UP000610303">
    <property type="component" value="Unassembled WGS sequence"/>
</dbReference>
<dbReference type="FunFam" id="3.90.850.10:FF:000002">
    <property type="entry name" value="2-hydroxyhepta-2,4-diene-1,7-dioate isomerase"/>
    <property type="match status" value="1"/>
</dbReference>
<proteinExistence type="inferred from homology"/>
<dbReference type="GO" id="GO:0016853">
    <property type="term" value="F:isomerase activity"/>
    <property type="evidence" value="ECO:0007669"/>
    <property type="project" value="UniProtKB-ARBA"/>
</dbReference>
<accession>A0A918C8D8</accession>